<dbReference type="Proteomes" id="UP000694419">
    <property type="component" value="Unplaced"/>
</dbReference>
<dbReference type="InterPro" id="IPR015661">
    <property type="entry name" value="Bub1/Mad3"/>
</dbReference>
<dbReference type="GO" id="GO:0005634">
    <property type="term" value="C:nucleus"/>
    <property type="evidence" value="ECO:0007669"/>
    <property type="project" value="TreeGrafter"/>
</dbReference>
<dbReference type="AlphaFoldDB" id="A0A8C3J5M0"/>
<dbReference type="SUPFAM" id="SSF56112">
    <property type="entry name" value="Protein kinase-like (PK-like)"/>
    <property type="match status" value="1"/>
</dbReference>
<dbReference type="Gene3D" id="1.10.510.10">
    <property type="entry name" value="Transferase(Phosphotransferase) domain 1"/>
    <property type="match status" value="1"/>
</dbReference>
<protein>
    <recommendedName>
        <fullName evidence="2">BUB1 N-terminal domain-containing protein</fullName>
    </recommendedName>
</protein>
<dbReference type="FunFam" id="1.25.40.430:FF:000002">
    <property type="entry name" value="mitotic checkpoint serine/threonine-protein kinase BUB1 beta"/>
    <property type="match status" value="1"/>
</dbReference>
<organism evidence="3 4">
    <name type="scientific">Calidris pygmaea</name>
    <name type="common">Spoon-billed sandpiper</name>
    <dbReference type="NCBI Taxonomy" id="425635"/>
    <lineage>
        <taxon>Eukaryota</taxon>
        <taxon>Metazoa</taxon>
        <taxon>Chordata</taxon>
        <taxon>Craniata</taxon>
        <taxon>Vertebrata</taxon>
        <taxon>Euteleostomi</taxon>
        <taxon>Archelosauria</taxon>
        <taxon>Archosauria</taxon>
        <taxon>Dinosauria</taxon>
        <taxon>Saurischia</taxon>
        <taxon>Theropoda</taxon>
        <taxon>Coelurosauria</taxon>
        <taxon>Aves</taxon>
        <taxon>Neognathae</taxon>
        <taxon>Neoaves</taxon>
        <taxon>Charadriiformes</taxon>
        <taxon>Scolopacidae</taxon>
        <taxon>Calidris</taxon>
    </lineage>
</organism>
<feature type="region of interest" description="Disordered" evidence="1">
    <location>
        <begin position="279"/>
        <end position="318"/>
    </location>
</feature>
<feature type="region of interest" description="Disordered" evidence="1">
    <location>
        <begin position="436"/>
        <end position="493"/>
    </location>
</feature>
<dbReference type="GO" id="GO:0007094">
    <property type="term" value="P:mitotic spindle assembly checkpoint signaling"/>
    <property type="evidence" value="ECO:0007669"/>
    <property type="project" value="InterPro"/>
</dbReference>
<feature type="region of interest" description="Disordered" evidence="1">
    <location>
        <begin position="568"/>
        <end position="588"/>
    </location>
</feature>
<reference evidence="3" key="2">
    <citation type="submission" date="2025-09" db="UniProtKB">
        <authorList>
            <consortium name="Ensembl"/>
        </authorList>
    </citation>
    <scope>IDENTIFICATION</scope>
</reference>
<dbReference type="GO" id="GO:0051754">
    <property type="term" value="P:meiotic sister chromatid cohesion, centromeric"/>
    <property type="evidence" value="ECO:0007669"/>
    <property type="project" value="TreeGrafter"/>
</dbReference>
<dbReference type="GO" id="GO:0000776">
    <property type="term" value="C:kinetochore"/>
    <property type="evidence" value="ECO:0007669"/>
    <property type="project" value="UniProtKB-ARBA"/>
</dbReference>
<accession>A0A8C3J5M0</accession>
<dbReference type="Pfam" id="PF08311">
    <property type="entry name" value="Mad3_BUB1_I"/>
    <property type="match status" value="1"/>
</dbReference>
<dbReference type="PANTHER" id="PTHR14030:SF25">
    <property type="entry name" value="MITOTIC CHECKPOINT SERINE_THREONINE-PROTEIN KINASE BUB1 BETA"/>
    <property type="match status" value="1"/>
</dbReference>
<dbReference type="PROSITE" id="PS51489">
    <property type="entry name" value="BUB1_N"/>
    <property type="match status" value="1"/>
</dbReference>
<dbReference type="InterPro" id="IPR011009">
    <property type="entry name" value="Kinase-like_dom_sf"/>
</dbReference>
<keyword evidence="4" id="KW-1185">Reference proteome</keyword>
<sequence>MSQDCNDEWELSKENVQPLRQGRVMSTLQEALAQQEASSHTAVQLKKQEFESEIRFYSGDDPLDVWDRYIKWTEQTFPQGGKESNLSAILERAVKALNEQRQYYNDPRYLNLWLKFGDLCNEPLDLYSYLHSQEIGTTLALLYITWAEVLEARGSFKKADLIFQEGLQRKAEPLDKLQSHHRQFQTRVSRQALLGLEETSDENDTGLLGAAEPQRSSLAELKGRGKKKVRAPISRVGDALKARNQTRSFQTLTSQQLSNNAGFAVFDENSASGPEIPVVTPQPWAAPPAPRAKENELSAGPWNSGRRPRRGAHSGIEVPYPLPSFTPYVEESAQQQVMTPCKIEPTINHVLSARKPEKEEDPLQRVQNHQQDTQEKKEMVMYCKEKVYAGVEEFSLEEIRAEIYRKKAKKKTEEEMQAIAQKKEEIQRKIEELEKKLKKKDDKQQQPCEQPTEITEASPPLGLQGFTSSSATEAGEKQPQLQSEFQVSEDTQLHKPSCSEEVFQSLDVCLDTQMGNVFLDSEDEQEKQRDEASPVKKDVGLLLQPDPATFFSIFDESSTLANQNISCSADRTQKSTRRPLAVRKSSDSLTAKENISPEACDDLNGIEPLTEDAIVTGSYKHKTLCANPEDTCDFVRAAHLASTPFHGVAAQRVPDPAFPQTLLKEDCPESKGAPLNQETLVCEGAYNEALCIKKLSPIMEASVEDTRSSGSSVSSGSSLSSVTQISAIKYLHIPEKLELAQSLPAEMVTDSGGLTEHITDDDETQFLWSAEQRKKLLDPMPESLTLSPALHLEPSALPAMELEKDVELGNEMYCIKWEYWTNEEYKMFFAVPANFPQLDAKGFAIKVYSQPVPWDFYITLQLQERLNTDFDQSFSDNCSCYMYCDGCAVLHRDINRFTLGDVIRECKSIAKEVILLVVYSLLGVVEKLHKAEIVHGDLSPEVFFLGDRICDPFANDEMARALKIVDFSHSLDLRLQAQVSLPNSFPICQTPHGQQLLVKSSLPYQVDLVGIADIVHFMLFGDHVQVYQEDSIWKLSQNLSKTVDSDFWSKLLGRLLNADGKSTVPLLRELREEISGMFDSHFQERLCESLAALGETFLLENFL</sequence>
<dbReference type="InterPro" id="IPR013212">
    <property type="entry name" value="Mad3/Bub1_I"/>
</dbReference>
<evidence type="ECO:0000313" key="3">
    <source>
        <dbReference type="Ensembl" id="ENSCPGP00000002882.1"/>
    </source>
</evidence>
<feature type="region of interest" description="Disordered" evidence="1">
    <location>
        <begin position="201"/>
        <end position="230"/>
    </location>
</feature>
<name>A0A8C3J5M0_9CHAR</name>
<dbReference type="FunFam" id="1.10.510.10:FF:001299">
    <property type="entry name" value="BUB1B, mitotic checkpoint serine/threonine kinase"/>
    <property type="match status" value="1"/>
</dbReference>
<evidence type="ECO:0000256" key="1">
    <source>
        <dbReference type="SAM" id="MobiDB-lite"/>
    </source>
</evidence>
<evidence type="ECO:0000259" key="2">
    <source>
        <dbReference type="PROSITE" id="PS51489"/>
    </source>
</evidence>
<dbReference type="SMART" id="SM00777">
    <property type="entry name" value="Mad3_BUB1_I"/>
    <property type="match status" value="1"/>
</dbReference>
<dbReference type="Ensembl" id="ENSCPGT00000003180.1">
    <property type="protein sequence ID" value="ENSCPGP00000002882.1"/>
    <property type="gene ID" value="ENSCPGG00000002139.1"/>
</dbReference>
<reference evidence="3" key="1">
    <citation type="submission" date="2025-08" db="UniProtKB">
        <authorList>
            <consortium name="Ensembl"/>
        </authorList>
    </citation>
    <scope>IDENTIFICATION</scope>
</reference>
<dbReference type="GO" id="GO:0004672">
    <property type="term" value="F:protein kinase activity"/>
    <property type="evidence" value="ECO:0007669"/>
    <property type="project" value="TreeGrafter"/>
</dbReference>
<dbReference type="Gene3D" id="1.25.40.430">
    <property type="match status" value="1"/>
</dbReference>
<feature type="compositionally biased region" description="Polar residues" evidence="1">
    <location>
        <begin position="479"/>
        <end position="490"/>
    </location>
</feature>
<evidence type="ECO:0000313" key="4">
    <source>
        <dbReference type="Proteomes" id="UP000694419"/>
    </source>
</evidence>
<feature type="domain" description="BUB1 N-terminal" evidence="2">
    <location>
        <begin position="50"/>
        <end position="217"/>
    </location>
</feature>
<proteinExistence type="predicted"/>
<dbReference type="PANTHER" id="PTHR14030">
    <property type="entry name" value="MITOTIC CHECKPOINT SERINE/THREONINE-PROTEIN KINASE BUB1"/>
    <property type="match status" value="1"/>
</dbReference>